<dbReference type="Proteomes" id="UP000664940">
    <property type="component" value="Unassembled WGS sequence"/>
</dbReference>
<evidence type="ECO:0000256" key="1">
    <source>
        <dbReference type="SAM" id="MobiDB-lite"/>
    </source>
</evidence>
<dbReference type="AlphaFoldDB" id="A0A834AHE5"/>
<name>A0A834AHE5_9CHIR</name>
<dbReference type="EMBL" id="JABVXQ010000004">
    <property type="protein sequence ID" value="KAF6114492.1"/>
    <property type="molecule type" value="Genomic_DNA"/>
</dbReference>
<reference evidence="2 3" key="1">
    <citation type="journal article" date="2020" name="Nature">
        <title>Six reference-quality genomes reveal evolution of bat adaptations.</title>
        <authorList>
            <person name="Jebb D."/>
            <person name="Huang Z."/>
            <person name="Pippel M."/>
            <person name="Hughes G.M."/>
            <person name="Lavrichenko K."/>
            <person name="Devanna P."/>
            <person name="Winkler S."/>
            <person name="Jermiin L.S."/>
            <person name="Skirmuntt E.C."/>
            <person name="Katzourakis A."/>
            <person name="Burkitt-Gray L."/>
            <person name="Ray D.A."/>
            <person name="Sullivan K.A.M."/>
            <person name="Roscito J.G."/>
            <person name="Kirilenko B.M."/>
            <person name="Davalos L.M."/>
            <person name="Corthals A.P."/>
            <person name="Power M.L."/>
            <person name="Jones G."/>
            <person name="Ransome R.D."/>
            <person name="Dechmann D.K.N."/>
            <person name="Locatelli A.G."/>
            <person name="Puechmaille S.J."/>
            <person name="Fedrigo O."/>
            <person name="Jarvis E.D."/>
            <person name="Hiller M."/>
            <person name="Vernes S.C."/>
            <person name="Myers E.W."/>
            <person name="Teeling E.C."/>
        </authorList>
    </citation>
    <scope>NUCLEOTIDE SEQUENCE [LARGE SCALE GENOMIC DNA]</scope>
    <source>
        <strain evidence="2">Bat1K_MPI-CBG_1</strain>
    </source>
</reference>
<sequence length="128" mass="14468">MPPSSYSPAPSPFSKCTEAILHLNISCRDERLHPVIRKLNPSTGLPLKKETEEKERGASAMSPTGRGSHCDRQQFLSPAHFSICHLTADLHDKNTSIFGTPRILVLSESTKGNVRERTFYFNNNYYYK</sequence>
<proteinExistence type="predicted"/>
<gene>
    <name evidence="2" type="ORF">HJG60_010484</name>
</gene>
<feature type="region of interest" description="Disordered" evidence="1">
    <location>
        <begin position="40"/>
        <end position="69"/>
    </location>
</feature>
<evidence type="ECO:0000313" key="2">
    <source>
        <dbReference type="EMBL" id="KAF6114492.1"/>
    </source>
</evidence>
<evidence type="ECO:0000313" key="3">
    <source>
        <dbReference type="Proteomes" id="UP000664940"/>
    </source>
</evidence>
<protein>
    <submittedName>
        <fullName evidence="2">Uncharacterized protein</fullName>
    </submittedName>
</protein>
<organism evidence="2 3">
    <name type="scientific">Phyllostomus discolor</name>
    <name type="common">pale spear-nosed bat</name>
    <dbReference type="NCBI Taxonomy" id="89673"/>
    <lineage>
        <taxon>Eukaryota</taxon>
        <taxon>Metazoa</taxon>
        <taxon>Chordata</taxon>
        <taxon>Craniata</taxon>
        <taxon>Vertebrata</taxon>
        <taxon>Euteleostomi</taxon>
        <taxon>Mammalia</taxon>
        <taxon>Eutheria</taxon>
        <taxon>Laurasiatheria</taxon>
        <taxon>Chiroptera</taxon>
        <taxon>Yangochiroptera</taxon>
        <taxon>Phyllostomidae</taxon>
        <taxon>Phyllostominae</taxon>
        <taxon>Phyllostomus</taxon>
    </lineage>
</organism>
<feature type="compositionally biased region" description="Basic and acidic residues" evidence="1">
    <location>
        <begin position="47"/>
        <end position="57"/>
    </location>
</feature>
<accession>A0A834AHE5</accession>
<comment type="caution">
    <text evidence="2">The sequence shown here is derived from an EMBL/GenBank/DDBJ whole genome shotgun (WGS) entry which is preliminary data.</text>
</comment>